<dbReference type="OrthoDB" id="9786503at2"/>
<comment type="catalytic activity">
    <reaction evidence="3">
        <text>[thioredoxin]-dithiol + NADP(+) = [thioredoxin]-disulfide + NADPH + H(+)</text>
        <dbReference type="Rhea" id="RHEA:20345"/>
        <dbReference type="Rhea" id="RHEA-COMP:10698"/>
        <dbReference type="Rhea" id="RHEA-COMP:10700"/>
        <dbReference type="ChEBI" id="CHEBI:15378"/>
        <dbReference type="ChEBI" id="CHEBI:29950"/>
        <dbReference type="ChEBI" id="CHEBI:50058"/>
        <dbReference type="ChEBI" id="CHEBI:57783"/>
        <dbReference type="ChEBI" id="CHEBI:58349"/>
        <dbReference type="EC" id="1.8.1.9"/>
    </reaction>
</comment>
<evidence type="ECO:0000256" key="1">
    <source>
        <dbReference type="ARBA" id="ARBA00022630"/>
    </source>
</evidence>
<dbReference type="InterPro" id="IPR050097">
    <property type="entry name" value="Ferredoxin-NADP_redctase_2"/>
</dbReference>
<proteinExistence type="predicted"/>
<gene>
    <name evidence="6" type="ORF">NS354_00045</name>
</gene>
<keyword evidence="7" id="KW-1185">Reference proteome</keyword>
<evidence type="ECO:0000256" key="4">
    <source>
        <dbReference type="SAM" id="MobiDB-lite"/>
    </source>
</evidence>
<dbReference type="Gene3D" id="3.50.50.60">
    <property type="entry name" value="FAD/NAD(P)-binding domain"/>
    <property type="match status" value="2"/>
</dbReference>
<dbReference type="PATRIC" id="fig|1079994.3.peg.992"/>
<sequence>MTDTTWDAIVIGGGAAGLSAAQALGRSLRRTLVLDGGAPRNRFAAHMHNVLGLDGTPPLELLTRGRAEAEAYGVEFRAATVRAVRDAGSDGDDDGGSPGVGAPLAPGGSVSIELDSGPVLRTRALIVATGVTDALPEIPGLAERWGQSVLHCPYCHGWEVRGQRIAVVTTAPIGLHQAKLLRQWSDDVTVFTAGLVGPDGASALDAGTERAMLARGMRLVPMPVAEVLGSGAQVTGVRTADGREYGVDAIFTGFTMVPQDAFLSGIPLQRTETPMGVCIAVDPMQRTSHPRIWAAGNVVSPAASVPLAMGAGNMAGAAANAALVDEDYALAAGSVA</sequence>
<dbReference type="SUPFAM" id="SSF51905">
    <property type="entry name" value="FAD/NAD(P)-binding domain"/>
    <property type="match status" value="1"/>
</dbReference>
<accession>A0A147ES68</accession>
<reference evidence="6 7" key="1">
    <citation type="journal article" date="2016" name="Front. Microbiol.">
        <title>Genomic Resource of Rice Seed Associated Bacteria.</title>
        <authorList>
            <person name="Midha S."/>
            <person name="Bansal K."/>
            <person name="Sharma S."/>
            <person name="Kumar N."/>
            <person name="Patil P.P."/>
            <person name="Chaudhry V."/>
            <person name="Patil P.B."/>
        </authorList>
    </citation>
    <scope>NUCLEOTIDE SEQUENCE [LARGE SCALE GENOMIC DNA]</scope>
    <source>
        <strain evidence="6 7">NS354</strain>
    </source>
</reference>
<dbReference type="InterPro" id="IPR023753">
    <property type="entry name" value="FAD/NAD-binding_dom"/>
</dbReference>
<dbReference type="PRINTS" id="PR00469">
    <property type="entry name" value="PNDRDTASEII"/>
</dbReference>
<keyword evidence="2" id="KW-0560">Oxidoreductase</keyword>
<evidence type="ECO:0000313" key="6">
    <source>
        <dbReference type="EMBL" id="KTR87458.1"/>
    </source>
</evidence>
<dbReference type="GO" id="GO:0004791">
    <property type="term" value="F:thioredoxin-disulfide reductase (NADPH) activity"/>
    <property type="evidence" value="ECO:0007669"/>
    <property type="project" value="UniProtKB-EC"/>
</dbReference>
<dbReference type="AlphaFoldDB" id="A0A147ES68"/>
<comment type="caution">
    <text evidence="6">The sequence shown here is derived from an EMBL/GenBank/DDBJ whole genome shotgun (WGS) entry which is preliminary data.</text>
</comment>
<dbReference type="InterPro" id="IPR036188">
    <property type="entry name" value="FAD/NAD-bd_sf"/>
</dbReference>
<dbReference type="RefSeq" id="WP_058592591.1">
    <property type="nucleotide sequence ID" value="NZ_LDRK01000002.1"/>
</dbReference>
<organism evidence="6 7">
    <name type="scientific">Leucobacter chromiiresistens</name>
    <dbReference type="NCBI Taxonomy" id="1079994"/>
    <lineage>
        <taxon>Bacteria</taxon>
        <taxon>Bacillati</taxon>
        <taxon>Actinomycetota</taxon>
        <taxon>Actinomycetes</taxon>
        <taxon>Micrococcales</taxon>
        <taxon>Microbacteriaceae</taxon>
        <taxon>Leucobacter</taxon>
    </lineage>
</organism>
<feature type="region of interest" description="Disordered" evidence="4">
    <location>
        <begin position="85"/>
        <end position="107"/>
    </location>
</feature>
<dbReference type="Proteomes" id="UP000070810">
    <property type="component" value="Unassembled WGS sequence"/>
</dbReference>
<name>A0A147ES68_9MICO</name>
<dbReference type="Pfam" id="PF07992">
    <property type="entry name" value="Pyr_redox_2"/>
    <property type="match status" value="1"/>
</dbReference>
<keyword evidence="1" id="KW-0285">Flavoprotein</keyword>
<dbReference type="PANTHER" id="PTHR48105">
    <property type="entry name" value="THIOREDOXIN REDUCTASE 1-RELATED-RELATED"/>
    <property type="match status" value="1"/>
</dbReference>
<protein>
    <submittedName>
        <fullName evidence="6">Oxidoreductase</fullName>
    </submittedName>
</protein>
<feature type="domain" description="FAD/NAD(P)-binding" evidence="5">
    <location>
        <begin position="7"/>
        <end position="310"/>
    </location>
</feature>
<evidence type="ECO:0000256" key="3">
    <source>
        <dbReference type="ARBA" id="ARBA00048132"/>
    </source>
</evidence>
<evidence type="ECO:0000259" key="5">
    <source>
        <dbReference type="Pfam" id="PF07992"/>
    </source>
</evidence>
<evidence type="ECO:0000313" key="7">
    <source>
        <dbReference type="Proteomes" id="UP000070810"/>
    </source>
</evidence>
<evidence type="ECO:0000256" key="2">
    <source>
        <dbReference type="ARBA" id="ARBA00023002"/>
    </source>
</evidence>
<dbReference type="EMBL" id="LDRK01000002">
    <property type="protein sequence ID" value="KTR87458.1"/>
    <property type="molecule type" value="Genomic_DNA"/>
</dbReference>
<dbReference type="PRINTS" id="PR00368">
    <property type="entry name" value="FADPNR"/>
</dbReference>